<dbReference type="EMBL" id="ATIB01000024">
    <property type="protein sequence ID" value="EQB05641.1"/>
    <property type="molecule type" value="Genomic_DNA"/>
</dbReference>
<evidence type="ECO:0000313" key="5">
    <source>
        <dbReference type="Proteomes" id="UP000015524"/>
    </source>
</evidence>
<dbReference type="InterPro" id="IPR040079">
    <property type="entry name" value="Glutathione_S-Trfase"/>
</dbReference>
<dbReference type="Gene3D" id="1.20.1050.10">
    <property type="match status" value="1"/>
</dbReference>
<name>T0GP25_9SPHN</name>
<dbReference type="AlphaFoldDB" id="T0GP25"/>
<dbReference type="Gene3D" id="3.40.30.10">
    <property type="entry name" value="Glutaredoxin"/>
    <property type="match status" value="1"/>
</dbReference>
<evidence type="ECO:0000313" key="4">
    <source>
        <dbReference type="EMBL" id="EQB05641.1"/>
    </source>
</evidence>
<dbReference type="PROSITE" id="PS50404">
    <property type="entry name" value="GST_NTER"/>
    <property type="match status" value="1"/>
</dbReference>
<dbReference type="InterPro" id="IPR036282">
    <property type="entry name" value="Glutathione-S-Trfase_C_sf"/>
</dbReference>
<evidence type="ECO:0000259" key="2">
    <source>
        <dbReference type="PROSITE" id="PS50404"/>
    </source>
</evidence>
<gene>
    <name evidence="4" type="ORF">L485_02665</name>
</gene>
<dbReference type="CDD" id="cd03048">
    <property type="entry name" value="GST_N_Ure2p_like"/>
    <property type="match status" value="1"/>
</dbReference>
<feature type="domain" description="GST N-terminal" evidence="2">
    <location>
        <begin position="1"/>
        <end position="87"/>
    </location>
</feature>
<dbReference type="Pfam" id="PF00043">
    <property type="entry name" value="GST_C"/>
    <property type="match status" value="1"/>
</dbReference>
<dbReference type="SFLD" id="SFLDS00019">
    <property type="entry name" value="Glutathione_Transferase_(cytos"/>
    <property type="match status" value="1"/>
</dbReference>
<dbReference type="SUPFAM" id="SSF52833">
    <property type="entry name" value="Thioredoxin-like"/>
    <property type="match status" value="1"/>
</dbReference>
<dbReference type="Pfam" id="PF02798">
    <property type="entry name" value="GST_N"/>
    <property type="match status" value="1"/>
</dbReference>
<dbReference type="PANTHER" id="PTHR44051:SF8">
    <property type="entry name" value="GLUTATHIONE S-TRANSFERASE GSTA"/>
    <property type="match status" value="1"/>
</dbReference>
<evidence type="ECO:0008006" key="6">
    <source>
        <dbReference type="Google" id="ProtNLM"/>
    </source>
</evidence>
<dbReference type="OrthoDB" id="9803562at2"/>
<comment type="caution">
    <text evidence="4">The sequence shown here is derived from an EMBL/GenBank/DDBJ whole genome shotgun (WGS) entry which is preliminary data.</text>
</comment>
<dbReference type="PATRIC" id="fig|1114964.3.peg.505"/>
<dbReference type="PROSITE" id="PS50405">
    <property type="entry name" value="GST_CTER"/>
    <property type="match status" value="1"/>
</dbReference>
<protein>
    <recommendedName>
        <fullName evidence="6">Glutathione S-transferase</fullName>
    </recommendedName>
</protein>
<sequence length="208" mass="23470">MTIQLYTWSTPNGRKISILLEELGVPYEVHTIDITKDEQFSQDFLAINPNNKIPAIIDPDGPGDATFTLFESGAILIYLAKKHQSPLWPDDPLLQARVLQWLMFQMGGVGPMFGQLHHFRRYAAHESYSLGRYEKEVHRLYAVLDKELGERPYLASDDYSIADIATYPWIARFPLHGLEWAAVPNVKRWFDAVGARPAVASGMAVPSA</sequence>
<keyword evidence="5" id="KW-1185">Reference proteome</keyword>
<dbReference type="SFLD" id="SFLDG01151">
    <property type="entry name" value="Main.2:_Nu-like"/>
    <property type="match status" value="1"/>
</dbReference>
<comment type="similarity">
    <text evidence="1">Belongs to the GST superfamily.</text>
</comment>
<dbReference type="SFLD" id="SFLDG00358">
    <property type="entry name" value="Main_(cytGST)"/>
    <property type="match status" value="1"/>
</dbReference>
<dbReference type="eggNOG" id="COG0625">
    <property type="taxonomic scope" value="Bacteria"/>
</dbReference>
<dbReference type="InterPro" id="IPR010987">
    <property type="entry name" value="Glutathione-S-Trfase_C-like"/>
</dbReference>
<evidence type="ECO:0000256" key="1">
    <source>
        <dbReference type="RuleBase" id="RU003494"/>
    </source>
</evidence>
<dbReference type="PANTHER" id="PTHR44051">
    <property type="entry name" value="GLUTATHIONE S-TRANSFERASE-RELATED"/>
    <property type="match status" value="1"/>
</dbReference>
<dbReference type="InterPro" id="IPR004046">
    <property type="entry name" value="GST_C"/>
</dbReference>
<feature type="domain" description="GST C-terminal" evidence="3">
    <location>
        <begin position="91"/>
        <end position="208"/>
    </location>
</feature>
<organism evidence="4 5">
    <name type="scientific">Sphingobium baderi LL03</name>
    <dbReference type="NCBI Taxonomy" id="1114964"/>
    <lineage>
        <taxon>Bacteria</taxon>
        <taxon>Pseudomonadati</taxon>
        <taxon>Pseudomonadota</taxon>
        <taxon>Alphaproteobacteria</taxon>
        <taxon>Sphingomonadales</taxon>
        <taxon>Sphingomonadaceae</taxon>
        <taxon>Sphingobium</taxon>
    </lineage>
</organism>
<accession>T0GP25</accession>
<dbReference type="Proteomes" id="UP000015524">
    <property type="component" value="Unassembled WGS sequence"/>
</dbReference>
<dbReference type="InterPro" id="IPR036249">
    <property type="entry name" value="Thioredoxin-like_sf"/>
</dbReference>
<dbReference type="InterPro" id="IPR004045">
    <property type="entry name" value="Glutathione_S-Trfase_N"/>
</dbReference>
<evidence type="ECO:0000259" key="3">
    <source>
        <dbReference type="PROSITE" id="PS50405"/>
    </source>
</evidence>
<dbReference type="SUPFAM" id="SSF47616">
    <property type="entry name" value="GST C-terminal domain-like"/>
    <property type="match status" value="1"/>
</dbReference>
<reference evidence="4 5" key="1">
    <citation type="journal article" date="2013" name="Genome Announc.">
        <title>Draft Genome Sequence of a Hexachlorocyclohexane-Degrading Bacterium, Sphingobium baderi Strain LL03T.</title>
        <authorList>
            <person name="Kaur J."/>
            <person name="Verma H."/>
            <person name="Tripathi C."/>
            <person name="Khurana J.P."/>
            <person name="Lal R."/>
        </authorList>
    </citation>
    <scope>NUCLEOTIDE SEQUENCE [LARGE SCALE GENOMIC DNA]</scope>
    <source>
        <strain evidence="4 5">LL03</strain>
    </source>
</reference>
<proteinExistence type="inferred from homology"/>